<dbReference type="InterPro" id="IPR011032">
    <property type="entry name" value="GroES-like_sf"/>
</dbReference>
<dbReference type="Gene3D" id="3.40.50.720">
    <property type="entry name" value="NAD(P)-binding Rossmann-like Domain"/>
    <property type="match status" value="1"/>
</dbReference>
<gene>
    <name evidence="7" type="ORF">LX99_03468</name>
</gene>
<evidence type="ECO:0000256" key="3">
    <source>
        <dbReference type="ARBA" id="ARBA00022833"/>
    </source>
</evidence>
<dbReference type="InterPro" id="IPR013149">
    <property type="entry name" value="ADH-like_C"/>
</dbReference>
<evidence type="ECO:0000313" key="7">
    <source>
        <dbReference type="EMBL" id="PWK76601.1"/>
    </source>
</evidence>
<dbReference type="AlphaFoldDB" id="A0A316H999"/>
<dbReference type="Pfam" id="PF00107">
    <property type="entry name" value="ADH_zinc_N"/>
    <property type="match status" value="1"/>
</dbReference>
<evidence type="ECO:0000256" key="2">
    <source>
        <dbReference type="ARBA" id="ARBA00022723"/>
    </source>
</evidence>
<evidence type="ECO:0000313" key="8">
    <source>
        <dbReference type="Proteomes" id="UP000245678"/>
    </source>
</evidence>
<keyword evidence="2 5" id="KW-0479">Metal-binding</keyword>
<dbReference type="InterPro" id="IPR020843">
    <property type="entry name" value="ER"/>
</dbReference>
<dbReference type="InterPro" id="IPR002328">
    <property type="entry name" value="ADH_Zn_CS"/>
</dbReference>
<comment type="similarity">
    <text evidence="5">Belongs to the zinc-containing alcohol dehydrogenase family.</text>
</comment>
<accession>A0A316H999</accession>
<dbReference type="InterPro" id="IPR047109">
    <property type="entry name" value="CAD-like"/>
</dbReference>
<dbReference type="SMART" id="SM00829">
    <property type="entry name" value="PKS_ER"/>
    <property type="match status" value="1"/>
</dbReference>
<keyword evidence="4" id="KW-0560">Oxidoreductase</keyword>
<name>A0A316H999_9SPHI</name>
<proteinExistence type="inferred from homology"/>
<dbReference type="InterPro" id="IPR013154">
    <property type="entry name" value="ADH-like_N"/>
</dbReference>
<evidence type="ECO:0000256" key="4">
    <source>
        <dbReference type="ARBA" id="ARBA00023002"/>
    </source>
</evidence>
<dbReference type="Proteomes" id="UP000245678">
    <property type="component" value="Unassembled WGS sequence"/>
</dbReference>
<dbReference type="GO" id="GO:0008270">
    <property type="term" value="F:zinc ion binding"/>
    <property type="evidence" value="ECO:0007669"/>
    <property type="project" value="InterPro"/>
</dbReference>
<dbReference type="Gene3D" id="3.90.180.10">
    <property type="entry name" value="Medium-chain alcohol dehydrogenases, catalytic domain"/>
    <property type="match status" value="1"/>
</dbReference>
<dbReference type="PROSITE" id="PS00059">
    <property type="entry name" value="ADH_ZINC"/>
    <property type="match status" value="1"/>
</dbReference>
<dbReference type="PANTHER" id="PTHR42683">
    <property type="entry name" value="ALDEHYDE REDUCTASE"/>
    <property type="match status" value="1"/>
</dbReference>
<evidence type="ECO:0000256" key="5">
    <source>
        <dbReference type="RuleBase" id="RU361277"/>
    </source>
</evidence>
<dbReference type="Pfam" id="PF08240">
    <property type="entry name" value="ADH_N"/>
    <property type="match status" value="1"/>
</dbReference>
<dbReference type="InterPro" id="IPR036291">
    <property type="entry name" value="NAD(P)-bd_dom_sf"/>
</dbReference>
<dbReference type="RefSeq" id="WP_109608987.1">
    <property type="nucleotide sequence ID" value="NZ_QGHA01000006.1"/>
</dbReference>
<dbReference type="EMBL" id="QGHA01000006">
    <property type="protein sequence ID" value="PWK76601.1"/>
    <property type="molecule type" value="Genomic_DNA"/>
</dbReference>
<dbReference type="GO" id="GO:0008106">
    <property type="term" value="F:alcohol dehydrogenase (NADP+) activity"/>
    <property type="evidence" value="ECO:0007669"/>
    <property type="project" value="UniProtKB-ARBA"/>
</dbReference>
<organism evidence="7 8">
    <name type="scientific">Mucilaginibacter oryzae</name>
    <dbReference type="NCBI Taxonomy" id="468058"/>
    <lineage>
        <taxon>Bacteria</taxon>
        <taxon>Pseudomonadati</taxon>
        <taxon>Bacteroidota</taxon>
        <taxon>Sphingobacteriia</taxon>
        <taxon>Sphingobacteriales</taxon>
        <taxon>Sphingobacteriaceae</taxon>
        <taxon>Mucilaginibacter</taxon>
    </lineage>
</organism>
<reference evidence="7 8" key="1">
    <citation type="submission" date="2018-05" db="EMBL/GenBank/DDBJ databases">
        <title>Genomic Encyclopedia of Archaeal and Bacterial Type Strains, Phase II (KMG-II): from individual species to whole genera.</title>
        <authorList>
            <person name="Goeker M."/>
        </authorList>
    </citation>
    <scope>NUCLEOTIDE SEQUENCE [LARGE SCALE GENOMIC DNA]</scope>
    <source>
        <strain evidence="7 8">DSM 19975</strain>
    </source>
</reference>
<comment type="caution">
    <text evidence="7">The sequence shown here is derived from an EMBL/GenBank/DDBJ whole genome shotgun (WGS) entry which is preliminary data.</text>
</comment>
<keyword evidence="8" id="KW-1185">Reference proteome</keyword>
<dbReference type="FunFam" id="3.40.50.720:FF:000022">
    <property type="entry name" value="Cinnamyl alcohol dehydrogenase"/>
    <property type="match status" value="1"/>
</dbReference>
<evidence type="ECO:0000256" key="1">
    <source>
        <dbReference type="ARBA" id="ARBA00001947"/>
    </source>
</evidence>
<dbReference type="SUPFAM" id="SSF50129">
    <property type="entry name" value="GroES-like"/>
    <property type="match status" value="1"/>
</dbReference>
<feature type="domain" description="Enoyl reductase (ER)" evidence="6">
    <location>
        <begin position="14"/>
        <end position="334"/>
    </location>
</feature>
<protein>
    <submittedName>
        <fullName evidence="7">Putative zinc-type alcohol dehydrogenase-like protein</fullName>
    </submittedName>
</protein>
<sequence>MSKVNAWAQMEPKGKLVPFTYELSQLSPEEVEVAIDNCGLCHTDLTALNGDFGLPYPIVAGHEVTGKIVALGDVAKNKGLYIGQTVGIGWNKESCGHCDPCLNGDPHLCINLKTTILGSHGGFASRIKAHWLWVIPVPEGIEATEAGPLFCAGITVFYPLLEYGVKPTDKIGVFGIGGLGHLAVQFAHAWGSEVTAFSSSPAKRAETLKLGADQIVSSRDPLEWEVLKGKFDLIIITVSVALDWDKIIAMLAPKGRLHFVGIPFEAIPVSVLSLLIPQTSVSASPAGSRSAFNAMLRFAARHNIRAMVEHFPMSKINDAIAHLESGKANYRVVLDADFE</sequence>
<comment type="cofactor">
    <cofactor evidence="1 5">
        <name>Zn(2+)</name>
        <dbReference type="ChEBI" id="CHEBI:29105"/>
    </cofactor>
</comment>
<dbReference type="CDD" id="cd05283">
    <property type="entry name" value="CAD1"/>
    <property type="match status" value="1"/>
</dbReference>
<evidence type="ECO:0000259" key="6">
    <source>
        <dbReference type="SMART" id="SM00829"/>
    </source>
</evidence>
<keyword evidence="3 5" id="KW-0862">Zinc</keyword>
<dbReference type="SUPFAM" id="SSF51735">
    <property type="entry name" value="NAD(P)-binding Rossmann-fold domains"/>
    <property type="match status" value="1"/>
</dbReference>